<evidence type="ECO:0000256" key="3">
    <source>
        <dbReference type="ARBA" id="ARBA00023013"/>
    </source>
</evidence>
<comment type="similarity">
    <text evidence="2">Belongs to the PKI family.</text>
</comment>
<dbReference type="Pfam" id="PF02827">
    <property type="entry name" value="PKI"/>
    <property type="match status" value="1"/>
</dbReference>
<evidence type="ECO:0000256" key="2">
    <source>
        <dbReference type="ARBA" id="ARBA00006393"/>
    </source>
</evidence>
<keyword evidence="3" id="KW-0649">Protein kinase inhibitor</keyword>
<accession>A0AAV2HXY1</accession>
<evidence type="ECO:0000313" key="6">
    <source>
        <dbReference type="Proteomes" id="UP001497497"/>
    </source>
</evidence>
<dbReference type="EMBL" id="CAXITT010000300">
    <property type="protein sequence ID" value="CAL1538469.1"/>
    <property type="molecule type" value="Genomic_DNA"/>
</dbReference>
<dbReference type="Proteomes" id="UP001497497">
    <property type="component" value="Unassembled WGS sequence"/>
</dbReference>
<comment type="function">
    <text evidence="1">Extremely potent competitive inhibitor of cAMP-dependent protein kinase activity, this protein interacts with the catalytic subunit of the enzyme after the cAMP-induced dissociation of its regulatory chains.</text>
</comment>
<evidence type="ECO:0008006" key="7">
    <source>
        <dbReference type="Google" id="ProtNLM"/>
    </source>
</evidence>
<reference evidence="5 6" key="1">
    <citation type="submission" date="2024-04" db="EMBL/GenBank/DDBJ databases">
        <authorList>
            <consortium name="Genoscope - CEA"/>
            <person name="William W."/>
        </authorList>
    </citation>
    <scope>NUCLEOTIDE SEQUENCE [LARGE SCALE GENOMIC DNA]</scope>
</reference>
<protein>
    <recommendedName>
        <fullName evidence="7">cAMP-dependent protein kinase inhibitor beta</fullName>
    </recommendedName>
</protein>
<dbReference type="AlphaFoldDB" id="A0AAV2HXY1"/>
<evidence type="ECO:0000256" key="4">
    <source>
        <dbReference type="SAM" id="MobiDB-lite"/>
    </source>
</evidence>
<feature type="region of interest" description="Disordered" evidence="4">
    <location>
        <begin position="64"/>
        <end position="88"/>
    </location>
</feature>
<dbReference type="GO" id="GO:0004862">
    <property type="term" value="F:cAMP-dependent protein kinase inhibitor activity"/>
    <property type="evidence" value="ECO:0007669"/>
    <property type="project" value="InterPro"/>
</dbReference>
<keyword evidence="6" id="KW-1185">Reference proteome</keyword>
<organism evidence="5 6">
    <name type="scientific">Lymnaea stagnalis</name>
    <name type="common">Great pond snail</name>
    <name type="synonym">Helix stagnalis</name>
    <dbReference type="NCBI Taxonomy" id="6523"/>
    <lineage>
        <taxon>Eukaryota</taxon>
        <taxon>Metazoa</taxon>
        <taxon>Spiralia</taxon>
        <taxon>Lophotrochozoa</taxon>
        <taxon>Mollusca</taxon>
        <taxon>Gastropoda</taxon>
        <taxon>Heterobranchia</taxon>
        <taxon>Euthyneura</taxon>
        <taxon>Panpulmonata</taxon>
        <taxon>Hygrophila</taxon>
        <taxon>Lymnaeoidea</taxon>
        <taxon>Lymnaeidae</taxon>
        <taxon>Lymnaea</taxon>
    </lineage>
</organism>
<evidence type="ECO:0000313" key="5">
    <source>
        <dbReference type="EMBL" id="CAL1538469.1"/>
    </source>
</evidence>
<feature type="compositionally biased region" description="Basic and acidic residues" evidence="4">
    <location>
        <begin position="74"/>
        <end position="88"/>
    </location>
</feature>
<dbReference type="InterPro" id="IPR004171">
    <property type="entry name" value="cAMP_dep_PKI"/>
</dbReference>
<proteinExistence type="inferred from homology"/>
<sequence length="88" mass="9106">MAPGPSSSSSPDEKMEAVVGVEDFLNSGRTGRRNAVPDISDAKIGSISTAGVDFSFDKLSVTDAEGVTKTTKPSPEHKDPKENKPGGS</sequence>
<name>A0AAV2HXY1_LYMST</name>
<gene>
    <name evidence="5" type="ORF">GSLYS_00012290001</name>
</gene>
<comment type="caution">
    <text evidence="5">The sequence shown here is derived from an EMBL/GenBank/DDBJ whole genome shotgun (WGS) entry which is preliminary data.</text>
</comment>
<evidence type="ECO:0000256" key="1">
    <source>
        <dbReference type="ARBA" id="ARBA00002844"/>
    </source>
</evidence>